<name>A0ABP8RMN5_9MYCO</name>
<dbReference type="EMBL" id="BAABGF010000030">
    <property type="protein sequence ID" value="GAA4541986.1"/>
    <property type="molecule type" value="Genomic_DNA"/>
</dbReference>
<sequence>MVDVRLIPLEVLLGNAERVGAKISPDGKRLSYLAPLDGVMNVFVGDAGLENARLLTRDTDRTRFG</sequence>
<dbReference type="Proteomes" id="UP001501417">
    <property type="component" value="Unassembled WGS sequence"/>
</dbReference>
<keyword evidence="2" id="KW-1185">Reference proteome</keyword>
<organism evidence="1 2">
    <name type="scientific">Mycobacterium paraffinicum</name>
    <dbReference type="NCBI Taxonomy" id="53378"/>
    <lineage>
        <taxon>Bacteria</taxon>
        <taxon>Bacillati</taxon>
        <taxon>Actinomycetota</taxon>
        <taxon>Actinomycetes</taxon>
        <taxon>Mycobacteriales</taxon>
        <taxon>Mycobacteriaceae</taxon>
        <taxon>Mycobacterium</taxon>
    </lineage>
</organism>
<proteinExistence type="predicted"/>
<gene>
    <name evidence="1" type="ORF">GCM10023161_25240</name>
</gene>
<reference evidence="2" key="1">
    <citation type="journal article" date="2019" name="Int. J. Syst. Evol. Microbiol.">
        <title>The Global Catalogue of Microorganisms (GCM) 10K type strain sequencing project: providing services to taxonomists for standard genome sequencing and annotation.</title>
        <authorList>
            <consortium name="The Broad Institute Genomics Platform"/>
            <consortium name="The Broad Institute Genome Sequencing Center for Infectious Disease"/>
            <person name="Wu L."/>
            <person name="Ma J."/>
        </authorList>
    </citation>
    <scope>NUCLEOTIDE SEQUENCE [LARGE SCALE GENOMIC DNA]</scope>
    <source>
        <strain evidence="2">JCM 17782</strain>
    </source>
</reference>
<protein>
    <submittedName>
        <fullName evidence="1">Uncharacterized protein</fullName>
    </submittedName>
</protein>
<accession>A0ABP8RMN5</accession>
<dbReference type="RefSeq" id="WP_264045079.1">
    <property type="nucleotide sequence ID" value="NZ_BAABGF010000030.1"/>
</dbReference>
<evidence type="ECO:0000313" key="1">
    <source>
        <dbReference type="EMBL" id="GAA4541986.1"/>
    </source>
</evidence>
<comment type="caution">
    <text evidence="1">The sequence shown here is derived from an EMBL/GenBank/DDBJ whole genome shotgun (WGS) entry which is preliminary data.</text>
</comment>
<evidence type="ECO:0000313" key="2">
    <source>
        <dbReference type="Proteomes" id="UP001501417"/>
    </source>
</evidence>